<dbReference type="NCBIfam" id="TIGR01777">
    <property type="entry name" value="yfcH"/>
    <property type="match status" value="1"/>
</dbReference>
<dbReference type="EMBL" id="WLZY01000002">
    <property type="protein sequence ID" value="NDL57247.1"/>
    <property type="molecule type" value="Genomic_DNA"/>
</dbReference>
<evidence type="ECO:0000256" key="1">
    <source>
        <dbReference type="ARBA" id="ARBA00009353"/>
    </source>
</evidence>
<dbReference type="InterPro" id="IPR013549">
    <property type="entry name" value="DUF1731"/>
</dbReference>
<comment type="similarity">
    <text evidence="1">Belongs to the NAD(P)-dependent epimerase/dehydratase family. SDR39U1 subfamily.</text>
</comment>
<dbReference type="Gene3D" id="3.40.50.720">
    <property type="entry name" value="NAD(P)-binding Rossmann-like Domain"/>
    <property type="match status" value="1"/>
</dbReference>
<evidence type="ECO:0000313" key="4">
    <source>
        <dbReference type="EMBL" id="NDL57247.1"/>
    </source>
</evidence>
<dbReference type="InterPro" id="IPR001509">
    <property type="entry name" value="Epimerase_deHydtase"/>
</dbReference>
<gene>
    <name evidence="4" type="ORF">F7O44_09215</name>
</gene>
<feature type="domain" description="DUF1731" evidence="3">
    <location>
        <begin position="249"/>
        <end position="293"/>
    </location>
</feature>
<name>A0A7K3M2J0_9ACTN</name>
<feature type="domain" description="NAD-dependent epimerase/dehydratase" evidence="2">
    <location>
        <begin position="3"/>
        <end position="222"/>
    </location>
</feature>
<dbReference type="SUPFAM" id="SSF51735">
    <property type="entry name" value="NAD(P)-binding Rossmann-fold domains"/>
    <property type="match status" value="1"/>
</dbReference>
<sequence>MRIAISGSSGFVGTALRTSLVQDGHEVLRLVRRAPAGPDEVRWDPVVGDIDPAPLEGLDAAVNLAGAGVGDRRWTKAYKTELRQSRVRATTLFAQTLAGLDAPPRVFVSASAQGIYGADREDEYLDEDSTTGQDFLARMCLDWEAATAPARDADIAVCHPRFGLIMGASGGAFKRLHTLARLGILGPLAGGHQFWSHISLTDTVRALRFLIEQSGCVGAFNITAPEPVSNAEFIRVLAHAIDRPAILPAPYFGLRIVLGEYAKYVAGSLRVVPNRLVQSGFRHEHPDARSVVAAALSPNTPP</sequence>
<protein>
    <submittedName>
        <fullName evidence="4">TIGR01777 family protein</fullName>
    </submittedName>
</protein>
<dbReference type="Pfam" id="PF01370">
    <property type="entry name" value="Epimerase"/>
    <property type="match status" value="1"/>
</dbReference>
<dbReference type="AlphaFoldDB" id="A0A7K3M2J0"/>
<proteinExistence type="inferred from homology"/>
<dbReference type="Proteomes" id="UP000460435">
    <property type="component" value="Unassembled WGS sequence"/>
</dbReference>
<dbReference type="RefSeq" id="WP_162449906.1">
    <property type="nucleotide sequence ID" value="NZ_WLZY01000002.1"/>
</dbReference>
<keyword evidence="5" id="KW-1185">Reference proteome</keyword>
<dbReference type="PANTHER" id="PTHR11092">
    <property type="entry name" value="SUGAR NUCLEOTIDE EPIMERASE RELATED"/>
    <property type="match status" value="1"/>
</dbReference>
<organism evidence="4 5">
    <name type="scientific">Phytoactinopolyspora mesophila</name>
    <dbReference type="NCBI Taxonomy" id="2650750"/>
    <lineage>
        <taxon>Bacteria</taxon>
        <taxon>Bacillati</taxon>
        <taxon>Actinomycetota</taxon>
        <taxon>Actinomycetes</taxon>
        <taxon>Jiangellales</taxon>
        <taxon>Jiangellaceae</taxon>
        <taxon>Phytoactinopolyspora</taxon>
    </lineage>
</organism>
<evidence type="ECO:0000313" key="5">
    <source>
        <dbReference type="Proteomes" id="UP000460435"/>
    </source>
</evidence>
<dbReference type="InterPro" id="IPR036291">
    <property type="entry name" value="NAD(P)-bd_dom_sf"/>
</dbReference>
<evidence type="ECO:0000259" key="2">
    <source>
        <dbReference type="Pfam" id="PF01370"/>
    </source>
</evidence>
<accession>A0A7K3M2J0</accession>
<dbReference type="PANTHER" id="PTHR11092:SF0">
    <property type="entry name" value="EPIMERASE FAMILY PROTEIN SDR39U1"/>
    <property type="match status" value="1"/>
</dbReference>
<comment type="caution">
    <text evidence="4">The sequence shown here is derived from an EMBL/GenBank/DDBJ whole genome shotgun (WGS) entry which is preliminary data.</text>
</comment>
<evidence type="ECO:0000259" key="3">
    <source>
        <dbReference type="Pfam" id="PF08338"/>
    </source>
</evidence>
<dbReference type="InterPro" id="IPR010099">
    <property type="entry name" value="SDR39U1"/>
</dbReference>
<reference evidence="4 5" key="1">
    <citation type="submission" date="2019-11" db="EMBL/GenBank/DDBJ databases">
        <authorList>
            <person name="Li X.-J."/>
            <person name="Feng X.-M."/>
        </authorList>
    </citation>
    <scope>NUCLEOTIDE SEQUENCE [LARGE SCALE GENOMIC DNA]</scope>
    <source>
        <strain evidence="4 5">XMNu-373</strain>
    </source>
</reference>
<dbReference type="Pfam" id="PF08338">
    <property type="entry name" value="DUF1731"/>
    <property type="match status" value="1"/>
</dbReference>